<dbReference type="Proteomes" id="UP000314294">
    <property type="component" value="Unassembled WGS sequence"/>
</dbReference>
<keyword evidence="3" id="KW-1185">Reference proteome</keyword>
<protein>
    <submittedName>
        <fullName evidence="2">Uncharacterized protein</fullName>
    </submittedName>
</protein>
<evidence type="ECO:0000313" key="3">
    <source>
        <dbReference type="Proteomes" id="UP000314294"/>
    </source>
</evidence>
<accession>A0A4Z2GAQ1</accession>
<evidence type="ECO:0000313" key="2">
    <source>
        <dbReference type="EMBL" id="TNN50033.1"/>
    </source>
</evidence>
<feature type="region of interest" description="Disordered" evidence="1">
    <location>
        <begin position="13"/>
        <end position="81"/>
    </location>
</feature>
<evidence type="ECO:0000256" key="1">
    <source>
        <dbReference type="SAM" id="MobiDB-lite"/>
    </source>
</evidence>
<organism evidence="2 3">
    <name type="scientific">Liparis tanakae</name>
    <name type="common">Tanaka's snailfish</name>
    <dbReference type="NCBI Taxonomy" id="230148"/>
    <lineage>
        <taxon>Eukaryota</taxon>
        <taxon>Metazoa</taxon>
        <taxon>Chordata</taxon>
        <taxon>Craniata</taxon>
        <taxon>Vertebrata</taxon>
        <taxon>Euteleostomi</taxon>
        <taxon>Actinopterygii</taxon>
        <taxon>Neopterygii</taxon>
        <taxon>Teleostei</taxon>
        <taxon>Neoteleostei</taxon>
        <taxon>Acanthomorphata</taxon>
        <taxon>Eupercaria</taxon>
        <taxon>Perciformes</taxon>
        <taxon>Cottioidei</taxon>
        <taxon>Cottales</taxon>
        <taxon>Liparidae</taxon>
        <taxon>Liparis</taxon>
    </lineage>
</organism>
<comment type="caution">
    <text evidence="2">The sequence shown here is derived from an EMBL/GenBank/DDBJ whole genome shotgun (WGS) entry which is preliminary data.</text>
</comment>
<name>A0A4Z2GAQ1_9TELE</name>
<dbReference type="AlphaFoldDB" id="A0A4Z2GAQ1"/>
<sequence length="148" mass="16393">MLVLFFGSGVESRAGLSLTECQPPSRLAPSPPSSSSSSSSGVPQHVRKTCLHWTPRRRGASQRCPSRRNCSPREQQSQHSCGVTRIESMRAFKQESIPHLSLASSRHMVPALAAFIPAKHRPSLREPRQHCCWAVLAEKKAQKGERND</sequence>
<reference evidence="2 3" key="1">
    <citation type="submission" date="2019-03" db="EMBL/GenBank/DDBJ databases">
        <title>First draft genome of Liparis tanakae, snailfish: a comprehensive survey of snailfish specific genes.</title>
        <authorList>
            <person name="Kim W."/>
            <person name="Song I."/>
            <person name="Jeong J.-H."/>
            <person name="Kim D."/>
            <person name="Kim S."/>
            <person name="Ryu S."/>
            <person name="Song J.Y."/>
            <person name="Lee S.K."/>
        </authorList>
    </citation>
    <scope>NUCLEOTIDE SEQUENCE [LARGE SCALE GENOMIC DNA]</scope>
    <source>
        <tissue evidence="2">Muscle</tissue>
    </source>
</reference>
<feature type="compositionally biased region" description="Low complexity" evidence="1">
    <location>
        <begin position="23"/>
        <end position="40"/>
    </location>
</feature>
<feature type="compositionally biased region" description="Polar residues" evidence="1">
    <location>
        <begin position="68"/>
        <end position="81"/>
    </location>
</feature>
<feature type="compositionally biased region" description="Basic residues" evidence="1">
    <location>
        <begin position="45"/>
        <end position="60"/>
    </location>
</feature>
<gene>
    <name evidence="2" type="ORF">EYF80_039774</name>
</gene>
<proteinExistence type="predicted"/>
<dbReference type="EMBL" id="SRLO01000633">
    <property type="protein sequence ID" value="TNN50033.1"/>
    <property type="molecule type" value="Genomic_DNA"/>
</dbReference>